<accession>A0A9X1ZC71</accession>
<dbReference type="Proteomes" id="UP001139293">
    <property type="component" value="Unassembled WGS sequence"/>
</dbReference>
<organism evidence="4 5">
    <name type="scientific">Shewanella pneumatophori</name>
    <dbReference type="NCBI Taxonomy" id="314092"/>
    <lineage>
        <taxon>Bacteria</taxon>
        <taxon>Pseudomonadati</taxon>
        <taxon>Pseudomonadota</taxon>
        <taxon>Gammaproteobacteria</taxon>
        <taxon>Alteromonadales</taxon>
        <taxon>Shewanellaceae</taxon>
        <taxon>Shewanella</taxon>
    </lineage>
</organism>
<keyword evidence="1" id="KW-0808">Transferase</keyword>
<dbReference type="Gene3D" id="3.40.630.30">
    <property type="match status" value="1"/>
</dbReference>
<dbReference type="SUPFAM" id="SSF55729">
    <property type="entry name" value="Acyl-CoA N-acyltransferases (Nat)"/>
    <property type="match status" value="1"/>
</dbReference>
<proteinExistence type="predicted"/>
<dbReference type="GO" id="GO:0016747">
    <property type="term" value="F:acyltransferase activity, transferring groups other than amino-acyl groups"/>
    <property type="evidence" value="ECO:0007669"/>
    <property type="project" value="InterPro"/>
</dbReference>
<evidence type="ECO:0000256" key="1">
    <source>
        <dbReference type="ARBA" id="ARBA00022679"/>
    </source>
</evidence>
<dbReference type="PANTHER" id="PTHR43877:SF5">
    <property type="entry name" value="BLL8307 PROTEIN"/>
    <property type="match status" value="1"/>
</dbReference>
<dbReference type="RefSeq" id="WP_248949978.1">
    <property type="nucleotide sequence ID" value="NZ_JAKILB010000005.1"/>
</dbReference>
<keyword evidence="5" id="KW-1185">Reference proteome</keyword>
<protein>
    <submittedName>
        <fullName evidence="4">GNAT family N-acetyltransferase</fullName>
    </submittedName>
</protein>
<dbReference type="PANTHER" id="PTHR43877">
    <property type="entry name" value="AMINOALKYLPHOSPHONATE N-ACETYLTRANSFERASE-RELATED-RELATED"/>
    <property type="match status" value="1"/>
</dbReference>
<evidence type="ECO:0000256" key="2">
    <source>
        <dbReference type="ARBA" id="ARBA00023315"/>
    </source>
</evidence>
<reference evidence="4" key="1">
    <citation type="submission" date="2022-01" db="EMBL/GenBank/DDBJ databases">
        <title>Whole genome-based taxonomy of the Shewanellaceae.</title>
        <authorList>
            <person name="Martin-Rodriguez A.J."/>
        </authorList>
    </citation>
    <scope>NUCLEOTIDE SEQUENCE</scope>
    <source>
        <strain evidence="4">KCTC 23973</strain>
    </source>
</reference>
<dbReference type="AlphaFoldDB" id="A0A9X1ZC71"/>
<gene>
    <name evidence="4" type="ORF">L2740_09870</name>
</gene>
<dbReference type="PROSITE" id="PS51186">
    <property type="entry name" value="GNAT"/>
    <property type="match status" value="1"/>
</dbReference>
<sequence length="161" mass="17898">MQIKLGELEHPQVLSLLAEHHQDMAQHSPPESVHALDVSGLAAEGVTFWSLWIEELHQENAQAMQLAGCGALKQLDLTHGEIKSMRTASLYLRQGVAQALLAHIIAEAKQRGYTKLSLETGSMAAFLPAKKLYQRFGFKECAPFADYQLDPYSAFMTLDLF</sequence>
<dbReference type="InterPro" id="IPR050832">
    <property type="entry name" value="Bact_Acetyltransf"/>
</dbReference>
<feature type="domain" description="N-acetyltransferase" evidence="3">
    <location>
        <begin position="3"/>
        <end position="159"/>
    </location>
</feature>
<evidence type="ECO:0000259" key="3">
    <source>
        <dbReference type="PROSITE" id="PS51186"/>
    </source>
</evidence>
<dbReference type="EMBL" id="JAKILB010000005">
    <property type="protein sequence ID" value="MCL1138851.1"/>
    <property type="molecule type" value="Genomic_DNA"/>
</dbReference>
<dbReference type="InterPro" id="IPR000182">
    <property type="entry name" value="GNAT_dom"/>
</dbReference>
<dbReference type="InterPro" id="IPR016181">
    <property type="entry name" value="Acyl_CoA_acyltransferase"/>
</dbReference>
<dbReference type="CDD" id="cd04301">
    <property type="entry name" value="NAT_SF"/>
    <property type="match status" value="1"/>
</dbReference>
<evidence type="ECO:0000313" key="4">
    <source>
        <dbReference type="EMBL" id="MCL1138851.1"/>
    </source>
</evidence>
<dbReference type="Pfam" id="PF00583">
    <property type="entry name" value="Acetyltransf_1"/>
    <property type="match status" value="1"/>
</dbReference>
<keyword evidence="2" id="KW-0012">Acyltransferase</keyword>
<comment type="caution">
    <text evidence="4">The sequence shown here is derived from an EMBL/GenBank/DDBJ whole genome shotgun (WGS) entry which is preliminary data.</text>
</comment>
<evidence type="ECO:0000313" key="5">
    <source>
        <dbReference type="Proteomes" id="UP001139293"/>
    </source>
</evidence>
<name>A0A9X1ZC71_9GAMM</name>